<evidence type="ECO:0000256" key="5">
    <source>
        <dbReference type="SAM" id="Phobius"/>
    </source>
</evidence>
<feature type="transmembrane region" description="Helical" evidence="5">
    <location>
        <begin position="77"/>
        <end position="95"/>
    </location>
</feature>
<comment type="caution">
    <text evidence="7">The sequence shown here is derived from an EMBL/GenBank/DDBJ whole genome shotgun (WGS) entry which is preliminary data.</text>
</comment>
<name>A0A2P6N4V5_9EUKA</name>
<keyword evidence="8" id="KW-1185">Reference proteome</keyword>
<evidence type="ECO:0000313" key="8">
    <source>
        <dbReference type="Proteomes" id="UP000241769"/>
    </source>
</evidence>
<evidence type="ECO:0000256" key="1">
    <source>
        <dbReference type="ARBA" id="ARBA00004141"/>
    </source>
</evidence>
<dbReference type="OrthoDB" id="16423at2759"/>
<keyword evidence="2 5" id="KW-0812">Transmembrane</keyword>
<evidence type="ECO:0000313" key="7">
    <source>
        <dbReference type="EMBL" id="PRP78978.1"/>
    </source>
</evidence>
<dbReference type="Pfam" id="PF03151">
    <property type="entry name" value="TPT"/>
    <property type="match status" value="1"/>
</dbReference>
<dbReference type="STRING" id="1890364.A0A2P6N4V5"/>
<feature type="domain" description="Sugar phosphate transporter" evidence="6">
    <location>
        <begin position="80"/>
        <end position="365"/>
    </location>
</feature>
<feature type="transmembrane region" description="Helical" evidence="5">
    <location>
        <begin position="350"/>
        <end position="366"/>
    </location>
</feature>
<proteinExistence type="predicted"/>
<dbReference type="InParanoid" id="A0A2P6N4V5"/>
<evidence type="ECO:0000256" key="2">
    <source>
        <dbReference type="ARBA" id="ARBA00022692"/>
    </source>
</evidence>
<evidence type="ECO:0000259" key="6">
    <source>
        <dbReference type="Pfam" id="PF03151"/>
    </source>
</evidence>
<keyword evidence="4 5" id="KW-0472">Membrane</keyword>
<reference evidence="7 8" key="1">
    <citation type="journal article" date="2018" name="Genome Biol. Evol.">
        <title>Multiple Roots of Fruiting Body Formation in Amoebozoa.</title>
        <authorList>
            <person name="Hillmann F."/>
            <person name="Forbes G."/>
            <person name="Novohradska S."/>
            <person name="Ferling I."/>
            <person name="Riege K."/>
            <person name="Groth M."/>
            <person name="Westermann M."/>
            <person name="Marz M."/>
            <person name="Spaller T."/>
            <person name="Winckler T."/>
            <person name="Schaap P."/>
            <person name="Glockner G."/>
        </authorList>
    </citation>
    <scope>NUCLEOTIDE SEQUENCE [LARGE SCALE GENOMIC DNA]</scope>
    <source>
        <strain evidence="7 8">Jena</strain>
    </source>
</reference>
<feature type="transmembrane region" description="Helical" evidence="5">
    <location>
        <begin position="175"/>
        <end position="197"/>
    </location>
</feature>
<organism evidence="7 8">
    <name type="scientific">Planoprotostelium fungivorum</name>
    <dbReference type="NCBI Taxonomy" id="1890364"/>
    <lineage>
        <taxon>Eukaryota</taxon>
        <taxon>Amoebozoa</taxon>
        <taxon>Evosea</taxon>
        <taxon>Variosea</taxon>
        <taxon>Cavosteliida</taxon>
        <taxon>Cavosteliaceae</taxon>
        <taxon>Planoprotostelium</taxon>
    </lineage>
</organism>
<evidence type="ECO:0000256" key="3">
    <source>
        <dbReference type="ARBA" id="ARBA00022989"/>
    </source>
</evidence>
<feature type="transmembrane region" description="Helical" evidence="5">
    <location>
        <begin position="107"/>
        <end position="126"/>
    </location>
</feature>
<comment type="subcellular location">
    <subcellularLocation>
        <location evidence="1">Membrane</location>
        <topology evidence="1">Multi-pass membrane protein</topology>
    </subcellularLocation>
</comment>
<dbReference type="InterPro" id="IPR004853">
    <property type="entry name" value="Sugar_P_trans_dom"/>
</dbReference>
<feature type="transmembrane region" description="Helical" evidence="5">
    <location>
        <begin position="259"/>
        <end position="279"/>
    </location>
</feature>
<dbReference type="InterPro" id="IPR050186">
    <property type="entry name" value="TPT_transporter"/>
</dbReference>
<gene>
    <name evidence="7" type="ORF">PROFUN_11443</name>
</gene>
<evidence type="ECO:0000256" key="4">
    <source>
        <dbReference type="ARBA" id="ARBA00023136"/>
    </source>
</evidence>
<sequence>MICTAGGSWYSRDDSSPFIVDSSSTITYPKHLYLSIIGKETMQGPKEDRIEEQSITIAPPPQSTAAQQKTDFEKRRYEAIIVTSWISLSAALILFNKTILTSMGFSFPIFLTTFHLLYATVATRLMKYFNSPLLAGVADVQMDWNQWAKGVLPIAICFSSALMLSNMAITFLNISFIQILKAFTVVSVMIVGWLAGVDKLSQRSIIWGILVSLGVATASYGELNFNFLGVLLQIGAVFSEATRLVMVQKLLSSLKMGPVVTLYFFAPVCFALNLIPLLLFEGLGEAVYYLPIKVGWPVLFLNGTVAFGLNIAVVFLVSATSGLGLVLWGVLKDALIVVGSSYYFGNTVPAIQYFGYAWALTCVFILKSEATVNQWKELAIQKWNNFNRPVEREGPTV</sequence>
<feature type="transmembrane region" description="Helical" evidence="5">
    <location>
        <begin position="147"/>
        <end position="169"/>
    </location>
</feature>
<dbReference type="AlphaFoldDB" id="A0A2P6N4V5"/>
<feature type="transmembrane region" description="Helical" evidence="5">
    <location>
        <begin position="227"/>
        <end position="247"/>
    </location>
</feature>
<keyword evidence="3 5" id="KW-1133">Transmembrane helix</keyword>
<feature type="transmembrane region" description="Helical" evidence="5">
    <location>
        <begin position="299"/>
        <end position="318"/>
    </location>
</feature>
<dbReference type="GO" id="GO:0016020">
    <property type="term" value="C:membrane"/>
    <property type="evidence" value="ECO:0007669"/>
    <property type="project" value="UniProtKB-SubCell"/>
</dbReference>
<feature type="transmembrane region" description="Helical" evidence="5">
    <location>
        <begin position="325"/>
        <end position="344"/>
    </location>
</feature>
<dbReference type="EMBL" id="MDYQ01000202">
    <property type="protein sequence ID" value="PRP78978.1"/>
    <property type="molecule type" value="Genomic_DNA"/>
</dbReference>
<dbReference type="PANTHER" id="PTHR11132">
    <property type="entry name" value="SOLUTE CARRIER FAMILY 35"/>
    <property type="match status" value="1"/>
</dbReference>
<feature type="transmembrane region" description="Helical" evidence="5">
    <location>
        <begin position="204"/>
        <end position="221"/>
    </location>
</feature>
<protein>
    <recommendedName>
        <fullName evidence="6">Sugar phosphate transporter domain-containing protein</fullName>
    </recommendedName>
</protein>
<dbReference type="Proteomes" id="UP000241769">
    <property type="component" value="Unassembled WGS sequence"/>
</dbReference>
<accession>A0A2P6N4V5</accession>